<comment type="catalytic activity">
    <reaction evidence="10 11">
        <text>D-alanyl-D-alanine + UDP-N-acetyl-alpha-D-muramoyl-L-alanyl-gamma-D-glutamyl-meso-2,6-diaminopimelate + ATP = UDP-N-acetyl-alpha-D-muramoyl-L-alanyl-gamma-D-glutamyl-meso-2,6-diaminopimeloyl-D-alanyl-D-alanine + ADP + phosphate + H(+)</text>
        <dbReference type="Rhea" id="RHEA:28374"/>
        <dbReference type="ChEBI" id="CHEBI:15378"/>
        <dbReference type="ChEBI" id="CHEBI:30616"/>
        <dbReference type="ChEBI" id="CHEBI:43474"/>
        <dbReference type="ChEBI" id="CHEBI:57822"/>
        <dbReference type="ChEBI" id="CHEBI:61386"/>
        <dbReference type="ChEBI" id="CHEBI:83905"/>
        <dbReference type="ChEBI" id="CHEBI:456216"/>
        <dbReference type="EC" id="6.3.2.10"/>
    </reaction>
</comment>
<keyword evidence="7 10" id="KW-0573">Peptidoglycan synthesis</keyword>
<evidence type="ECO:0000259" key="12">
    <source>
        <dbReference type="Pfam" id="PF02875"/>
    </source>
</evidence>
<keyword evidence="9 10" id="KW-0961">Cell wall biogenesis/degradation</keyword>
<evidence type="ECO:0000256" key="1">
    <source>
        <dbReference type="ARBA" id="ARBA00022490"/>
    </source>
</evidence>
<keyword evidence="1 10" id="KW-0963">Cytoplasm</keyword>
<dbReference type="Pfam" id="PF02875">
    <property type="entry name" value="Mur_ligase_C"/>
    <property type="match status" value="1"/>
</dbReference>
<dbReference type="Gene3D" id="3.90.190.20">
    <property type="entry name" value="Mur ligase, C-terminal domain"/>
    <property type="match status" value="1"/>
</dbReference>
<evidence type="ECO:0000313" key="14">
    <source>
        <dbReference type="EMBL" id="BDU69720.1"/>
    </source>
</evidence>
<evidence type="ECO:0000256" key="9">
    <source>
        <dbReference type="ARBA" id="ARBA00023316"/>
    </source>
</evidence>
<evidence type="ECO:0000259" key="13">
    <source>
        <dbReference type="Pfam" id="PF08245"/>
    </source>
</evidence>
<dbReference type="SUPFAM" id="SSF63418">
    <property type="entry name" value="MurE/MurF N-terminal domain"/>
    <property type="match status" value="1"/>
</dbReference>
<dbReference type="InterPro" id="IPR005863">
    <property type="entry name" value="UDP-N-AcMur_synth"/>
</dbReference>
<accession>A0ABM8DS26</accession>
<feature type="domain" description="Mur ligase central" evidence="13">
    <location>
        <begin position="106"/>
        <end position="291"/>
    </location>
</feature>
<evidence type="ECO:0000256" key="4">
    <source>
        <dbReference type="ARBA" id="ARBA00022741"/>
    </source>
</evidence>
<evidence type="ECO:0000256" key="8">
    <source>
        <dbReference type="ARBA" id="ARBA00023306"/>
    </source>
</evidence>
<dbReference type="Proteomes" id="UP001242010">
    <property type="component" value="Chromosome"/>
</dbReference>
<dbReference type="GO" id="GO:0016874">
    <property type="term" value="F:ligase activity"/>
    <property type="evidence" value="ECO:0007669"/>
    <property type="project" value="UniProtKB-KW"/>
</dbReference>
<evidence type="ECO:0000256" key="7">
    <source>
        <dbReference type="ARBA" id="ARBA00022984"/>
    </source>
</evidence>
<evidence type="ECO:0000256" key="2">
    <source>
        <dbReference type="ARBA" id="ARBA00022598"/>
    </source>
</evidence>
<keyword evidence="2 10" id="KW-0436">Ligase</keyword>
<dbReference type="HAMAP" id="MF_02019">
    <property type="entry name" value="MurF"/>
    <property type="match status" value="1"/>
</dbReference>
<comment type="pathway">
    <text evidence="10 11">Cell wall biogenesis; peptidoglycan biosynthesis.</text>
</comment>
<reference evidence="15" key="1">
    <citation type="journal article" date="2023" name="Int. J. Syst. Evol. Microbiol.">
        <title>Mesoterricola silvestris gen. nov., sp. nov., Mesoterricola sediminis sp. nov., Geothrix oryzae sp. nov., Geothrix edaphica sp. nov., Geothrix rubra sp. nov., and Geothrix limicola sp. nov., six novel members of Acidobacteriota isolated from soils.</title>
        <authorList>
            <person name="Itoh H."/>
            <person name="Sugisawa Y."/>
            <person name="Mise K."/>
            <person name="Xu Z."/>
            <person name="Kuniyasu M."/>
            <person name="Ushijima N."/>
            <person name="Kawano K."/>
            <person name="Kobayashi E."/>
            <person name="Shiratori Y."/>
            <person name="Masuda Y."/>
            <person name="Senoo K."/>
        </authorList>
    </citation>
    <scope>NUCLEOTIDE SEQUENCE [LARGE SCALE GENOMIC DNA]</scope>
    <source>
        <strain evidence="15">Red222</strain>
    </source>
</reference>
<evidence type="ECO:0000256" key="5">
    <source>
        <dbReference type="ARBA" id="ARBA00022840"/>
    </source>
</evidence>
<sequence length="459" mass="47587">MSLWSLFQVASQVGGEILGDGTVTPSFLSMDTRTIQPGACFVALRAERDGHAFCAQAVEGGAAALLVDHPLDSGCPQLVVPDTLAALQRWGQARLAAVRPRAVFGVTGSVGKTSTKELLAAALGGWKTPGNRNNTLGLPEALATLPEGLGAAVLEMGMSTPGEIRRLTEIAPLDFGLITLVGTAHIENFAKGRQGIAEAKGELVAGLAPGGAWAYLAADEWCRWIAGQPWARHAEALPVGEGQAYGWEGVESLGAAGEAFRLRTPAGELPVRIQLPGEHQVRNAALAAAIALRAGFDPERVAGGLGAVLPEPGRGRLVPLAGGGCILDESYNASFDSILACTMALLQLPGGEALAVLGSMRELGPEAPRIHRETGAALKAQGLSRLWAYGDFAAAYAEGFGSGARAFPDFEALRDEAGGLSAIPPGARILVKGSRFWRAERAVEFLLQSSPPSPQSSGS</sequence>
<dbReference type="Gene3D" id="3.40.1390.10">
    <property type="entry name" value="MurE/MurF, N-terminal domain"/>
    <property type="match status" value="1"/>
</dbReference>
<keyword evidence="3 10" id="KW-0132">Cell division</keyword>
<keyword evidence="8 10" id="KW-0131">Cell cycle</keyword>
<dbReference type="InterPro" id="IPR013221">
    <property type="entry name" value="Mur_ligase_cen"/>
</dbReference>
<protein>
    <recommendedName>
        <fullName evidence="10 11">UDP-N-acetylmuramoyl-tripeptide--D-alanyl-D-alanine ligase</fullName>
        <ecNumber evidence="10 11">6.3.2.10</ecNumber>
    </recommendedName>
    <alternativeName>
        <fullName evidence="10">D-alanyl-D-alanine-adding enzyme</fullName>
    </alternativeName>
</protein>
<evidence type="ECO:0000313" key="15">
    <source>
        <dbReference type="Proteomes" id="UP001242010"/>
    </source>
</evidence>
<dbReference type="InterPro" id="IPR035911">
    <property type="entry name" value="MurE/MurF_N"/>
</dbReference>
<dbReference type="RefSeq" id="WP_286353445.1">
    <property type="nucleotide sequence ID" value="NZ_AP027079.1"/>
</dbReference>
<proteinExistence type="inferred from homology"/>
<evidence type="ECO:0000256" key="6">
    <source>
        <dbReference type="ARBA" id="ARBA00022960"/>
    </source>
</evidence>
<comment type="similarity">
    <text evidence="10">Belongs to the MurCDEF family. MurF subfamily.</text>
</comment>
<organism evidence="14 15">
    <name type="scientific">Geothrix oryzae</name>
    <dbReference type="NCBI Taxonomy" id="2927975"/>
    <lineage>
        <taxon>Bacteria</taxon>
        <taxon>Pseudomonadati</taxon>
        <taxon>Acidobacteriota</taxon>
        <taxon>Holophagae</taxon>
        <taxon>Holophagales</taxon>
        <taxon>Holophagaceae</taxon>
        <taxon>Geothrix</taxon>
    </lineage>
</organism>
<dbReference type="InterPro" id="IPR036615">
    <property type="entry name" value="Mur_ligase_C_dom_sf"/>
</dbReference>
<dbReference type="SUPFAM" id="SSF53244">
    <property type="entry name" value="MurD-like peptide ligases, peptide-binding domain"/>
    <property type="match status" value="1"/>
</dbReference>
<dbReference type="NCBIfam" id="TIGR01143">
    <property type="entry name" value="murF"/>
    <property type="match status" value="1"/>
</dbReference>
<evidence type="ECO:0000256" key="3">
    <source>
        <dbReference type="ARBA" id="ARBA00022618"/>
    </source>
</evidence>
<name>A0ABM8DS26_9BACT</name>
<dbReference type="PANTHER" id="PTHR43024">
    <property type="entry name" value="UDP-N-ACETYLMURAMOYL-TRIPEPTIDE--D-ALANYL-D-ALANINE LIGASE"/>
    <property type="match status" value="1"/>
</dbReference>
<dbReference type="InterPro" id="IPR036565">
    <property type="entry name" value="Mur-like_cat_sf"/>
</dbReference>
<keyword evidence="5 10" id="KW-0067">ATP-binding</keyword>
<dbReference type="PANTHER" id="PTHR43024:SF1">
    <property type="entry name" value="UDP-N-ACETYLMURAMOYL-TRIPEPTIDE--D-ALANYL-D-ALANINE LIGASE"/>
    <property type="match status" value="1"/>
</dbReference>
<dbReference type="Gene3D" id="3.40.1190.10">
    <property type="entry name" value="Mur-like, catalytic domain"/>
    <property type="match status" value="1"/>
</dbReference>
<feature type="binding site" evidence="10">
    <location>
        <begin position="108"/>
        <end position="114"/>
    </location>
    <ligand>
        <name>ATP</name>
        <dbReference type="ChEBI" id="CHEBI:30616"/>
    </ligand>
</feature>
<dbReference type="InterPro" id="IPR004101">
    <property type="entry name" value="Mur_ligase_C"/>
</dbReference>
<evidence type="ECO:0000256" key="10">
    <source>
        <dbReference type="HAMAP-Rule" id="MF_02019"/>
    </source>
</evidence>
<dbReference type="SUPFAM" id="SSF53623">
    <property type="entry name" value="MurD-like peptide ligases, catalytic domain"/>
    <property type="match status" value="1"/>
</dbReference>
<dbReference type="EMBL" id="AP027079">
    <property type="protein sequence ID" value="BDU69720.1"/>
    <property type="molecule type" value="Genomic_DNA"/>
</dbReference>
<feature type="domain" description="Mur ligase C-terminal" evidence="12">
    <location>
        <begin position="316"/>
        <end position="435"/>
    </location>
</feature>
<keyword evidence="15" id="KW-1185">Reference proteome</keyword>
<dbReference type="Pfam" id="PF08245">
    <property type="entry name" value="Mur_ligase_M"/>
    <property type="match status" value="1"/>
</dbReference>
<dbReference type="InterPro" id="IPR051046">
    <property type="entry name" value="MurCDEF_CellWall_CoF430Synth"/>
</dbReference>
<evidence type="ECO:0000256" key="11">
    <source>
        <dbReference type="RuleBase" id="RU004136"/>
    </source>
</evidence>
<keyword evidence="4 10" id="KW-0547">Nucleotide-binding</keyword>
<keyword evidence="6 10" id="KW-0133">Cell shape</keyword>
<comment type="subcellular location">
    <subcellularLocation>
        <location evidence="10 11">Cytoplasm</location>
    </subcellularLocation>
</comment>
<gene>
    <name evidence="10 14" type="primary">murF</name>
    <name evidence="14" type="ORF">GETHOR_18210</name>
</gene>
<comment type="function">
    <text evidence="10 11">Involved in cell wall formation. Catalyzes the final step in the synthesis of UDP-N-acetylmuramoyl-pentapeptide, the precursor of murein.</text>
</comment>
<dbReference type="EC" id="6.3.2.10" evidence="10 11"/>